<dbReference type="Pfam" id="PF00528">
    <property type="entry name" value="BPD_transp_1"/>
    <property type="match status" value="1"/>
</dbReference>
<dbReference type="GO" id="GO:0055085">
    <property type="term" value="P:transmembrane transport"/>
    <property type="evidence" value="ECO:0007669"/>
    <property type="project" value="InterPro"/>
</dbReference>
<dbReference type="InterPro" id="IPR035906">
    <property type="entry name" value="MetI-like_sf"/>
</dbReference>
<dbReference type="InterPro" id="IPR050366">
    <property type="entry name" value="BP-dependent_transpt_permease"/>
</dbReference>
<protein>
    <submittedName>
        <fullName evidence="9">Binding-protein-dependent transport systems inner membrane component</fullName>
    </submittedName>
</protein>
<name>D2Z7A9_9BACT</name>
<dbReference type="PROSITE" id="PS50928">
    <property type="entry name" value="ABC_TM1"/>
    <property type="match status" value="1"/>
</dbReference>
<dbReference type="GO" id="GO:0005886">
    <property type="term" value="C:plasma membrane"/>
    <property type="evidence" value="ECO:0007669"/>
    <property type="project" value="UniProtKB-SubCell"/>
</dbReference>
<keyword evidence="2 7" id="KW-0813">Transport</keyword>
<accession>D2Z7A9</accession>
<evidence type="ECO:0000256" key="4">
    <source>
        <dbReference type="ARBA" id="ARBA00022692"/>
    </source>
</evidence>
<keyword evidence="3" id="KW-1003">Cell membrane</keyword>
<dbReference type="SUPFAM" id="SSF161098">
    <property type="entry name" value="MetI-like"/>
    <property type="match status" value="1"/>
</dbReference>
<comment type="similarity">
    <text evidence="7">Belongs to the binding-protein-dependent transport system permease family.</text>
</comment>
<dbReference type="Pfam" id="PF12911">
    <property type="entry name" value="OppC_N"/>
    <property type="match status" value="1"/>
</dbReference>
<feature type="transmembrane region" description="Helical" evidence="7">
    <location>
        <begin position="32"/>
        <end position="54"/>
    </location>
</feature>
<dbReference type="STRING" id="469381.Dpep_1330"/>
<sequence length="302" mass="33288">MNKKDKAVDTAKNRKHGSLWYEAWVRFRRNKLAMLGLIMVLFLLAVALFAPQIAPYDPFKQLIWTEGKAAKLAAPTASHIMGTDLYGRDILSRVVFGARISLQIGVFATLVSLMIGIPLGALAGYFGGWVDDAISWLINVVFAFPFFLFVLAIIAVFNNPSMMVVFVAIGLVSWVPVARITRAQFISLREREYVEAAKALGIPTWRIIFSHILPNALAPVIVQATLGLGSIIMVEAGLAFLGFGAQPPTPSWGLMISVGQKYLATGQWWWAIFPGLAIMYTVLAFNFVGDGLRDALDVRLKR</sequence>
<feature type="transmembrane region" description="Helical" evidence="7">
    <location>
        <begin position="163"/>
        <end position="181"/>
    </location>
</feature>
<evidence type="ECO:0000256" key="2">
    <source>
        <dbReference type="ARBA" id="ARBA00022448"/>
    </source>
</evidence>
<dbReference type="PANTHER" id="PTHR43386">
    <property type="entry name" value="OLIGOPEPTIDE TRANSPORT SYSTEM PERMEASE PROTEIN APPC"/>
    <property type="match status" value="1"/>
</dbReference>
<dbReference type="InterPro" id="IPR000515">
    <property type="entry name" value="MetI-like"/>
</dbReference>
<comment type="subcellular location">
    <subcellularLocation>
        <location evidence="1 7">Cell membrane</location>
        <topology evidence="1 7">Multi-pass membrane protein</topology>
    </subcellularLocation>
</comment>
<evidence type="ECO:0000256" key="7">
    <source>
        <dbReference type="RuleBase" id="RU363032"/>
    </source>
</evidence>
<reference evidence="9 10" key="1">
    <citation type="journal article" date="2010" name="Stand. Genomic Sci.">
        <title>Permanent draft genome sequence of Dethiosulfovibrio peptidovorans type strain (SEBR 4207).</title>
        <authorList>
            <person name="Labutti K."/>
            <person name="Mayilraj S."/>
            <person name="Clum A."/>
            <person name="Lucas S."/>
            <person name="Glavina Del Rio T."/>
            <person name="Nolan M."/>
            <person name="Tice H."/>
            <person name="Cheng J.F."/>
            <person name="Pitluck S."/>
            <person name="Liolios K."/>
            <person name="Ivanova N."/>
            <person name="Mavromatis K."/>
            <person name="Mikhailova N."/>
            <person name="Pati A."/>
            <person name="Goodwin L."/>
            <person name="Chen A."/>
            <person name="Palaniappan K."/>
            <person name="Land M."/>
            <person name="Hauser L."/>
            <person name="Chang Y.J."/>
            <person name="Jeffries C.D."/>
            <person name="Rohde M."/>
            <person name="Spring S."/>
            <person name="Goker M."/>
            <person name="Woyke T."/>
            <person name="Bristow J."/>
            <person name="Eisen J.A."/>
            <person name="Markowitz V."/>
            <person name="Hugenholtz P."/>
            <person name="Kyrpides N.C."/>
            <person name="Klenk H.P."/>
            <person name="Lapidus A."/>
        </authorList>
    </citation>
    <scope>NUCLEOTIDE SEQUENCE [LARGE SCALE GENOMIC DNA]</scope>
    <source>
        <strain evidence="9 10">DSM 11002</strain>
    </source>
</reference>
<comment type="caution">
    <text evidence="9">The sequence shown here is derived from an EMBL/GenBank/DDBJ whole genome shotgun (WGS) entry which is preliminary data.</text>
</comment>
<keyword evidence="5 7" id="KW-1133">Transmembrane helix</keyword>
<evidence type="ECO:0000313" key="9">
    <source>
        <dbReference type="EMBL" id="EFC91356.1"/>
    </source>
</evidence>
<dbReference type="Gene3D" id="1.10.3720.10">
    <property type="entry name" value="MetI-like"/>
    <property type="match status" value="1"/>
</dbReference>
<dbReference type="CDD" id="cd06261">
    <property type="entry name" value="TM_PBP2"/>
    <property type="match status" value="1"/>
</dbReference>
<evidence type="ECO:0000256" key="1">
    <source>
        <dbReference type="ARBA" id="ARBA00004651"/>
    </source>
</evidence>
<dbReference type="PANTHER" id="PTHR43386:SF1">
    <property type="entry name" value="D,D-DIPEPTIDE TRANSPORT SYSTEM PERMEASE PROTEIN DDPC-RELATED"/>
    <property type="match status" value="1"/>
</dbReference>
<dbReference type="AlphaFoldDB" id="D2Z7A9"/>
<dbReference type="RefSeq" id="WP_005660721.1">
    <property type="nucleotide sequence ID" value="NZ_ABTR02000001.1"/>
</dbReference>
<proteinExistence type="inferred from homology"/>
<evidence type="ECO:0000256" key="5">
    <source>
        <dbReference type="ARBA" id="ARBA00022989"/>
    </source>
</evidence>
<dbReference type="Proteomes" id="UP000006427">
    <property type="component" value="Unassembled WGS sequence"/>
</dbReference>
<dbReference type="PaxDb" id="469381-Dpep_1330"/>
<keyword evidence="4 7" id="KW-0812">Transmembrane</keyword>
<feature type="transmembrane region" description="Helical" evidence="7">
    <location>
        <begin position="216"/>
        <end position="245"/>
    </location>
</feature>
<evidence type="ECO:0000256" key="6">
    <source>
        <dbReference type="ARBA" id="ARBA00023136"/>
    </source>
</evidence>
<evidence type="ECO:0000313" key="10">
    <source>
        <dbReference type="Proteomes" id="UP000006427"/>
    </source>
</evidence>
<keyword evidence="10" id="KW-1185">Reference proteome</keyword>
<gene>
    <name evidence="9" type="ORF">Dpep_1330</name>
</gene>
<organism evidence="9 10">
    <name type="scientific">Dethiosulfovibrio peptidovorans DSM 11002</name>
    <dbReference type="NCBI Taxonomy" id="469381"/>
    <lineage>
        <taxon>Bacteria</taxon>
        <taxon>Thermotogati</taxon>
        <taxon>Synergistota</taxon>
        <taxon>Synergistia</taxon>
        <taxon>Synergistales</taxon>
        <taxon>Dethiosulfovibrionaceae</taxon>
        <taxon>Dethiosulfovibrio</taxon>
    </lineage>
</organism>
<dbReference type="InterPro" id="IPR025966">
    <property type="entry name" value="OppC_N"/>
</dbReference>
<evidence type="ECO:0000256" key="3">
    <source>
        <dbReference type="ARBA" id="ARBA00022475"/>
    </source>
</evidence>
<feature type="transmembrane region" description="Helical" evidence="7">
    <location>
        <begin position="268"/>
        <end position="292"/>
    </location>
</feature>
<dbReference type="EMBL" id="ABTR02000001">
    <property type="protein sequence ID" value="EFC91356.1"/>
    <property type="molecule type" value="Genomic_DNA"/>
</dbReference>
<feature type="domain" description="ABC transmembrane type-1" evidence="8">
    <location>
        <begin position="98"/>
        <end position="289"/>
    </location>
</feature>
<feature type="transmembrane region" description="Helical" evidence="7">
    <location>
        <begin position="100"/>
        <end position="124"/>
    </location>
</feature>
<dbReference type="eggNOG" id="COG1173">
    <property type="taxonomic scope" value="Bacteria"/>
</dbReference>
<evidence type="ECO:0000259" key="8">
    <source>
        <dbReference type="PROSITE" id="PS50928"/>
    </source>
</evidence>
<feature type="transmembrane region" description="Helical" evidence="7">
    <location>
        <begin position="136"/>
        <end position="157"/>
    </location>
</feature>
<keyword evidence="6 7" id="KW-0472">Membrane</keyword>